<dbReference type="EMBL" id="LJSK01000145">
    <property type="protein sequence ID" value="KPI86162.1"/>
    <property type="molecule type" value="Genomic_DNA"/>
</dbReference>
<dbReference type="OMA" id="MWCTVCH"/>
<sequence>MKRPRKVDAMNSKKYIGRQLRPSQLAAELLPPNEMWCTVCHQAVEKKRFGEHVQMLSHRLGKKKLSKLKCISMNMWERHRGAPLDQESMHEGTIADELARYQADQRRREKLSVEAAWHPRRSSPRRDLF</sequence>
<evidence type="ECO:0000313" key="2">
    <source>
        <dbReference type="Proteomes" id="UP000038009"/>
    </source>
</evidence>
<dbReference type="AlphaFoldDB" id="A0A0N1PCW4"/>
<dbReference type="VEuPathDB" id="TriTrypDB:Lsey_0145_0130"/>
<reference evidence="1 2" key="1">
    <citation type="journal article" date="2015" name="PLoS Pathog.">
        <title>Leptomonas seymouri: Adaptations to the Dixenous Life Cycle Analyzed by Genome Sequencing, Transcriptome Profiling and Co-infection with Leishmania donovani.</title>
        <authorList>
            <person name="Kraeva N."/>
            <person name="Butenko A."/>
            <person name="Hlavacova J."/>
            <person name="Kostygov A."/>
            <person name="Myskova J."/>
            <person name="Grybchuk D."/>
            <person name="Lestinova T."/>
            <person name="Votypka J."/>
            <person name="Volf P."/>
            <person name="Opperdoes F."/>
            <person name="Flegontov P."/>
            <person name="Lukes J."/>
            <person name="Yurchenko V."/>
        </authorList>
    </citation>
    <scope>NUCLEOTIDE SEQUENCE [LARGE SCALE GENOMIC DNA]</scope>
    <source>
        <strain evidence="1 2">ATCC 30220</strain>
    </source>
</reference>
<dbReference type="OrthoDB" id="269638at2759"/>
<proteinExistence type="predicted"/>
<comment type="caution">
    <text evidence="1">The sequence shown here is derived from an EMBL/GenBank/DDBJ whole genome shotgun (WGS) entry which is preliminary data.</text>
</comment>
<keyword evidence="2" id="KW-1185">Reference proteome</keyword>
<protein>
    <submittedName>
        <fullName evidence="1">Uncharacterized protein</fullName>
    </submittedName>
</protein>
<name>A0A0N1PCW4_LEPSE</name>
<gene>
    <name evidence="1" type="ORF">ABL78_4784</name>
</gene>
<evidence type="ECO:0000313" key="1">
    <source>
        <dbReference type="EMBL" id="KPI86162.1"/>
    </source>
</evidence>
<organism evidence="1 2">
    <name type="scientific">Leptomonas seymouri</name>
    <dbReference type="NCBI Taxonomy" id="5684"/>
    <lineage>
        <taxon>Eukaryota</taxon>
        <taxon>Discoba</taxon>
        <taxon>Euglenozoa</taxon>
        <taxon>Kinetoplastea</taxon>
        <taxon>Metakinetoplastina</taxon>
        <taxon>Trypanosomatida</taxon>
        <taxon>Trypanosomatidae</taxon>
        <taxon>Leishmaniinae</taxon>
        <taxon>Leptomonas</taxon>
    </lineage>
</organism>
<accession>A0A0N1PCW4</accession>
<dbReference type="Proteomes" id="UP000038009">
    <property type="component" value="Unassembled WGS sequence"/>
</dbReference>